<keyword evidence="3" id="KW-1185">Reference proteome</keyword>
<evidence type="ECO:0000313" key="2">
    <source>
        <dbReference type="EMBL" id="NYH87659.1"/>
    </source>
</evidence>
<dbReference type="EMBL" id="JACBZH010000001">
    <property type="protein sequence ID" value="NYH87659.1"/>
    <property type="molecule type" value="Genomic_DNA"/>
</dbReference>
<proteinExistence type="predicted"/>
<feature type="region of interest" description="Disordered" evidence="1">
    <location>
        <begin position="1306"/>
        <end position="1328"/>
    </location>
</feature>
<name>A0A852ZD81_9ACTN</name>
<feature type="compositionally biased region" description="Gly residues" evidence="1">
    <location>
        <begin position="502"/>
        <end position="513"/>
    </location>
</feature>
<reference evidence="2 3" key="1">
    <citation type="submission" date="2020-07" db="EMBL/GenBank/DDBJ databases">
        <title>Sequencing the genomes of 1000 actinobacteria strains.</title>
        <authorList>
            <person name="Klenk H.-P."/>
        </authorList>
    </citation>
    <scope>NUCLEOTIDE SEQUENCE [LARGE SCALE GENOMIC DNA]</scope>
    <source>
        <strain evidence="2 3">DSM 18448</strain>
    </source>
</reference>
<dbReference type="RefSeq" id="WP_179785684.1">
    <property type="nucleotide sequence ID" value="NZ_BAAARR010000034.1"/>
</dbReference>
<dbReference type="Proteomes" id="UP000579605">
    <property type="component" value="Unassembled WGS sequence"/>
</dbReference>
<accession>A0A852ZD81</accession>
<organism evidence="2 3">
    <name type="scientific">Actinopolymorpha rutila</name>
    <dbReference type="NCBI Taxonomy" id="446787"/>
    <lineage>
        <taxon>Bacteria</taxon>
        <taxon>Bacillati</taxon>
        <taxon>Actinomycetota</taxon>
        <taxon>Actinomycetes</taxon>
        <taxon>Propionibacteriales</taxon>
        <taxon>Actinopolymorphaceae</taxon>
        <taxon>Actinopolymorpha</taxon>
    </lineage>
</organism>
<evidence type="ECO:0000256" key="1">
    <source>
        <dbReference type="SAM" id="MobiDB-lite"/>
    </source>
</evidence>
<comment type="caution">
    <text evidence="2">The sequence shown here is derived from an EMBL/GenBank/DDBJ whole genome shotgun (WGS) entry which is preliminary data.</text>
</comment>
<gene>
    <name evidence="2" type="ORF">F4554_000297</name>
</gene>
<feature type="region of interest" description="Disordered" evidence="1">
    <location>
        <begin position="495"/>
        <end position="543"/>
    </location>
</feature>
<feature type="region of interest" description="Disordered" evidence="1">
    <location>
        <begin position="1"/>
        <end position="23"/>
    </location>
</feature>
<protein>
    <submittedName>
        <fullName evidence="2">Uncharacterized protein</fullName>
    </submittedName>
</protein>
<evidence type="ECO:0000313" key="3">
    <source>
        <dbReference type="Proteomes" id="UP000579605"/>
    </source>
</evidence>
<feature type="region of interest" description="Disordered" evidence="1">
    <location>
        <begin position="427"/>
        <end position="469"/>
    </location>
</feature>
<sequence length="1328" mass="138673">MSAPHDPQGSHDPDGPAAAADGGDQRRRLDAVLDRRFAALVQAGASLAAIGTWDERLSRRTRILVPIDVQAYVVPATDGEATVAVTGGPGDPAPFDVGGVRPPGVHLHWALPDALLAGSGSPGGTLALPRLPDRWVVVRTLQPAGARQVVVRGWVLDARTRSVTPLEKYAGTPDPAPAGTPTLDPLDGAVGGSLLWTASYEASAGRFGFHDPLDDLADAAGRPAGDQAVYTVAGWWSDLDQDPLAGAAGPRRLDAALTGLGWYVVHDGDDEALVEADPRLARLRAGMGLVAPKETSPTKITGADGRTVSGALDDVAVPLRSPVNVAEQVFVTPALPRYATLVHGSVLGVPVAGGLPPADDRPDATDLGTALGLDVDDVVAAFGARALGLDAEHRRSAETLMAAFTSGVVEQLGSPDGLEDLAEREHADGFWPLPGTPLPGTKPDRLRAEDSAPAGPTTVGRKGRAAQPRAHLGTTLAWAHTDLTLRSRASGRALGSAAAGVGPTGSGDTGGGATPASATPAGRVEETTVAATGKARSESREVTRPAPRYFRPQAPVLALRGGRPNHRHHGDGLFDERGRLRCRYPRECVPAIEGVVDGAAVLPTLGSGAVPDEVLTVVREAVLLNPYGYQWLAAAGAPSQNVVGSYVTRVAAEMVRLYGVDGRYDGSSHLDLPVPQAARAAADPWTRVSAGASMVDRQIGAELARHAFVRGTPPSPVALTTWRQPWVPLWLEWRVVLDGHDSVAGWELAGLDLEPAGQEPPDPGNPVHLTLTGRSPLGQGVSRALHEGIRRWVDTEQQRDATGNSTLPTSDQDLLARLGDLVAPLDLMSASLDGLREQLLGIPYVGVLDRGAGSDPKPKATGAAVPVFAGTLTVEALRLVDAFGRTLDVPPDAVAATATTLDLEVSGTAGGIRMRPRVQHLARALFRLVDPGQPADTDPAELHEAYVDQLDPAGAVNPVAGFLLPDHIDEELETFTVAGTPIGQLGHDAVNGAVTWETAPGRPLPPDAGPLAGLDAQARITGEIAAGLVRADAAARDLATPPAASALTALLRVIDTTLWTVDTFAAIGSPTVAGLIGRPVAVVRAALRLDVPDDLDEVDVVAPGGADARRAAFAAMREQRFPVRLGALTRADDALLGFFVDDDYTRLRLVDKVVAALATDSGPRRGQLGMLGAADVPGVEPLVHPYVVPDGTLWLRPGQTVRLTLLMLPVGRVHLTAGVLPRKALALADDWVTPGLRRLVPSVRVGPVLVDPAQIRLPLVTLLGERQTFTRRTGPLTWRDDPIVAATQTAYLPRLPHEVQEGWVRVTPDQPTAPDGPGAPDNQPGGTP</sequence>